<protein>
    <submittedName>
        <fullName evidence="2">Uncharacterized protein</fullName>
    </submittedName>
</protein>
<dbReference type="OrthoDB" id="648493at2"/>
<feature type="transmembrane region" description="Helical" evidence="1">
    <location>
        <begin position="85"/>
        <end position="108"/>
    </location>
</feature>
<dbReference type="EMBL" id="WTYM01000035">
    <property type="protein sequence ID" value="MXO59458.1"/>
    <property type="molecule type" value="Genomic_DNA"/>
</dbReference>
<organism evidence="2 3">
    <name type="scientific">Croceibacterium salegens</name>
    <dbReference type="NCBI Taxonomy" id="1737568"/>
    <lineage>
        <taxon>Bacteria</taxon>
        <taxon>Pseudomonadati</taxon>
        <taxon>Pseudomonadota</taxon>
        <taxon>Alphaproteobacteria</taxon>
        <taxon>Sphingomonadales</taxon>
        <taxon>Erythrobacteraceae</taxon>
        <taxon>Croceibacterium</taxon>
    </lineage>
</organism>
<gene>
    <name evidence="2" type="ORF">GRI89_07875</name>
</gene>
<feature type="transmembrane region" description="Helical" evidence="1">
    <location>
        <begin position="120"/>
        <end position="139"/>
    </location>
</feature>
<dbReference type="RefSeq" id="WP_159793918.1">
    <property type="nucleotide sequence ID" value="NZ_WTYM01000035.1"/>
</dbReference>
<keyword evidence="1" id="KW-0472">Membrane</keyword>
<reference evidence="2 3" key="1">
    <citation type="submission" date="2019-12" db="EMBL/GenBank/DDBJ databases">
        <title>Genomic-based taxomic classification of the family Erythrobacteraceae.</title>
        <authorList>
            <person name="Xu L."/>
        </authorList>
    </citation>
    <scope>NUCLEOTIDE SEQUENCE [LARGE SCALE GENOMIC DNA]</scope>
    <source>
        <strain evidence="2 3">MCCC 1K01500</strain>
    </source>
</reference>
<accession>A0A6I4SVB5</accession>
<sequence length="245" mass="26783">MASVTGAGAKAGWRPSFHLVLVLAMAAYVFIGFGITYIVPEIVGTRPPDSPIVHLHGAAFFSWILLLVTQASLINAKNVKLHRSLGMLGVAVATFAVTMGVFIMLAAASITKLQGVGPSVFWLNVTAPPSFGIVFAMAIRAVKRPEMHRNLMVIATTGILMPGINRVYMQGLGIQHFTFIETYLTMDAFIAACLWHERRTLGRISRATWTGAGIIVGLELLNFPISTTAWWSDFVFWLGSFVHYE</sequence>
<evidence type="ECO:0000313" key="2">
    <source>
        <dbReference type="EMBL" id="MXO59458.1"/>
    </source>
</evidence>
<keyword evidence="1" id="KW-1133">Transmembrane helix</keyword>
<feature type="transmembrane region" description="Helical" evidence="1">
    <location>
        <begin position="207"/>
        <end position="231"/>
    </location>
</feature>
<evidence type="ECO:0000313" key="3">
    <source>
        <dbReference type="Proteomes" id="UP000433652"/>
    </source>
</evidence>
<name>A0A6I4SVB5_9SPHN</name>
<dbReference type="Proteomes" id="UP000433652">
    <property type="component" value="Unassembled WGS sequence"/>
</dbReference>
<keyword evidence="1" id="KW-0812">Transmembrane</keyword>
<keyword evidence="3" id="KW-1185">Reference proteome</keyword>
<feature type="transmembrane region" description="Helical" evidence="1">
    <location>
        <begin position="52"/>
        <end position="73"/>
    </location>
</feature>
<dbReference type="AlphaFoldDB" id="A0A6I4SVB5"/>
<proteinExistence type="predicted"/>
<comment type="caution">
    <text evidence="2">The sequence shown here is derived from an EMBL/GenBank/DDBJ whole genome shotgun (WGS) entry which is preliminary data.</text>
</comment>
<feature type="transmembrane region" description="Helical" evidence="1">
    <location>
        <begin position="19"/>
        <end position="40"/>
    </location>
</feature>
<evidence type="ECO:0000256" key="1">
    <source>
        <dbReference type="SAM" id="Phobius"/>
    </source>
</evidence>